<protein>
    <recommendedName>
        <fullName evidence="2">Chitin-binding type-4 domain-containing protein</fullName>
    </recommendedName>
</protein>
<dbReference type="InterPro" id="IPR004302">
    <property type="entry name" value="Cellulose/chitin-bd_N"/>
</dbReference>
<feature type="signal peptide" evidence="1">
    <location>
        <begin position="1"/>
        <end position="21"/>
    </location>
</feature>
<evidence type="ECO:0000313" key="3">
    <source>
        <dbReference type="EMBL" id="CAC5390055.1"/>
    </source>
</evidence>
<dbReference type="Pfam" id="PF03067">
    <property type="entry name" value="LPMO_10"/>
    <property type="match status" value="1"/>
</dbReference>
<name>A0A6J8C127_MYTCO</name>
<reference evidence="3 4" key="1">
    <citation type="submission" date="2020-06" db="EMBL/GenBank/DDBJ databases">
        <authorList>
            <person name="Li R."/>
            <person name="Bekaert M."/>
        </authorList>
    </citation>
    <scope>NUCLEOTIDE SEQUENCE [LARGE SCALE GENOMIC DNA]</scope>
    <source>
        <strain evidence="4">wild</strain>
    </source>
</reference>
<accession>A0A6J8C127</accession>
<evidence type="ECO:0000313" key="4">
    <source>
        <dbReference type="Proteomes" id="UP000507470"/>
    </source>
</evidence>
<keyword evidence="4" id="KW-1185">Reference proteome</keyword>
<feature type="chain" id="PRO_5026842497" description="Chitin-binding type-4 domain-containing protein" evidence="1">
    <location>
        <begin position="22"/>
        <end position="731"/>
    </location>
</feature>
<dbReference type="Proteomes" id="UP000507470">
    <property type="component" value="Unassembled WGS sequence"/>
</dbReference>
<keyword evidence="1" id="KW-0732">Signal</keyword>
<organism evidence="3 4">
    <name type="scientific">Mytilus coruscus</name>
    <name type="common">Sea mussel</name>
    <dbReference type="NCBI Taxonomy" id="42192"/>
    <lineage>
        <taxon>Eukaryota</taxon>
        <taxon>Metazoa</taxon>
        <taxon>Spiralia</taxon>
        <taxon>Lophotrochozoa</taxon>
        <taxon>Mollusca</taxon>
        <taxon>Bivalvia</taxon>
        <taxon>Autobranchia</taxon>
        <taxon>Pteriomorphia</taxon>
        <taxon>Mytilida</taxon>
        <taxon>Mytiloidea</taxon>
        <taxon>Mytilidae</taxon>
        <taxon>Mytilinae</taxon>
        <taxon>Mytilus</taxon>
    </lineage>
</organism>
<dbReference type="OrthoDB" id="64893at2759"/>
<proteinExistence type="predicted"/>
<evidence type="ECO:0000256" key="1">
    <source>
        <dbReference type="SAM" id="SignalP"/>
    </source>
</evidence>
<evidence type="ECO:0000259" key="2">
    <source>
        <dbReference type="Pfam" id="PF03067"/>
    </source>
</evidence>
<gene>
    <name evidence="3" type="ORF">MCOR_25177</name>
</gene>
<dbReference type="EMBL" id="CACVKT020004442">
    <property type="protein sequence ID" value="CAC5390055.1"/>
    <property type="molecule type" value="Genomic_DNA"/>
</dbReference>
<sequence length="731" mass="81770">MDEHSMIQLLLLFSSLVPTLQHGYLLWPPNRSSLWRYGYNTTKNYNDNALYCGGRMMLEESNGKCGVCGDPYIGPRKHEAGGLYASGIIAAKYPLNTKTITVTVMMTVNHQGYFEFRLCPHNEPTVPVTQRCLDKFLLPIQEGSIKHRKMRFYPKEELAHAYNLSLEIPRGIICTQCVLQWRYHTENSWGFDPNGTSCIGCGLQEEFYNCADISIGEDEHVSKNKYNNPYSIERTLEQNGMDITNRTLKQNTTELTVEETKFGHMERNQSSRNHLSNYTNQLAEPARNFMRRINDILLSFGNDVHGQSLVLKSLEQIALSEKTVISSRNPENTVTSTSNPNNTVKSASELENTVISASNPENSVMSASNPENTVISSSYNELSANTVISSRHHLPVPKLNVSNNSYGNMSNISILSKQKNQSILSGRNELSSSDQTRDDTLKRVTLTPQSKLNANVKTNKHSPHKHTISINRQIATLWGRAPDPVGSNRHSTTTLPFSSPTESSILSTLEISHSSERSTYTVTSPTTPSTVRPTVSTVKPMISLLSATRSAPHQRLSLPSVSKPTQTLLSAPVPMPQLNSPSQFTAPSLKSARDQMISSSAITNTQHMASGSTLVEEITPKLLSHDIQTFVPNANDFIRSRTFVLKKGTGNKNNGQMSPVRRKYIIVRRVSKGGRLPKEIHELLNSSGYMIRRRKVIVPKNVIRNLQSQDLIKQLQKQLPDLKNIHEFVQK</sequence>
<feature type="domain" description="Chitin-binding type-4" evidence="2">
    <location>
        <begin position="22"/>
        <end position="213"/>
    </location>
</feature>
<dbReference type="AlphaFoldDB" id="A0A6J8C127"/>